<dbReference type="Gene3D" id="3.30.2440.10">
    <property type="entry name" value="Secreted effector protein SifA"/>
    <property type="match status" value="1"/>
</dbReference>
<dbReference type="RefSeq" id="WP_150566696.1">
    <property type="nucleotide sequence ID" value="NZ_CABPSD010000005.1"/>
</dbReference>
<evidence type="ECO:0000313" key="2">
    <source>
        <dbReference type="EMBL" id="VVE02011.1"/>
    </source>
</evidence>
<proteinExistence type="predicted"/>
<reference evidence="2 3" key="1">
    <citation type="submission" date="2019-08" db="EMBL/GenBank/DDBJ databases">
        <authorList>
            <person name="Peeters C."/>
        </authorList>
    </citation>
    <scope>NUCLEOTIDE SEQUENCE [LARGE SCALE GENOMIC DNA]</scope>
    <source>
        <strain evidence="2 3">LMG 31116</strain>
    </source>
</reference>
<evidence type="ECO:0000313" key="3">
    <source>
        <dbReference type="Proteomes" id="UP000368474"/>
    </source>
</evidence>
<dbReference type="Proteomes" id="UP000368474">
    <property type="component" value="Unassembled WGS sequence"/>
</dbReference>
<organism evidence="2 3">
    <name type="scientific">Pandoraea morbifera</name>
    <dbReference type="NCBI Taxonomy" id="2508300"/>
    <lineage>
        <taxon>Bacteria</taxon>
        <taxon>Pseudomonadati</taxon>
        <taxon>Pseudomonadota</taxon>
        <taxon>Betaproteobacteria</taxon>
        <taxon>Burkholderiales</taxon>
        <taxon>Burkholderiaceae</taxon>
        <taxon>Pandoraea</taxon>
    </lineage>
</organism>
<name>A0A5E4UPP3_9BURK</name>
<dbReference type="EMBL" id="CABPSD010000005">
    <property type="protein sequence ID" value="VVE02011.1"/>
    <property type="molecule type" value="Genomic_DNA"/>
</dbReference>
<sequence>MAAPITLAGNTPRTLSAQTIDTCTSAHSEAEVRSLWGRIKDWFLGTHKEDAKLAIFRLANAPSAQAQFDAFRELIGYVAPAHRDQLHYCVGENETPAFRLADHRIDVKDDWCSLAASERLTPADTARLLLSLRYQDLPVAAEFHDFGVGLLLDRTADSVLNSQWLYLVRSPELVRALELFGLQRNDADGDFAYQLNAQVEKMYFEMCANDEAAARAGRNAMNLAIIVTEMVRTRETFDAMRAVELRADIPRARRMAVAAQPEPCDASPARPRSSALVPGESGKHPGVQ</sequence>
<protein>
    <submittedName>
        <fullName evidence="2">Uncharacterized protein</fullName>
    </submittedName>
</protein>
<keyword evidence="3" id="KW-1185">Reference proteome</keyword>
<dbReference type="AlphaFoldDB" id="A0A5E4UPP3"/>
<accession>A0A5E4UPP3</accession>
<feature type="region of interest" description="Disordered" evidence="1">
    <location>
        <begin position="256"/>
        <end position="288"/>
    </location>
</feature>
<gene>
    <name evidence="2" type="ORF">PMO31116_02157</name>
</gene>
<evidence type="ECO:0000256" key="1">
    <source>
        <dbReference type="SAM" id="MobiDB-lite"/>
    </source>
</evidence>